<feature type="site" description="Lowers pKa of active site Tyr" evidence="6">
    <location>
        <position position="73"/>
    </location>
</feature>
<dbReference type="EMBL" id="DXCV01000061">
    <property type="protein sequence ID" value="HIY88809.1"/>
    <property type="molecule type" value="Genomic_DNA"/>
</dbReference>
<reference evidence="8" key="2">
    <citation type="submission" date="2021-04" db="EMBL/GenBank/DDBJ databases">
        <authorList>
            <person name="Gilroy R."/>
        </authorList>
    </citation>
    <scope>NUCLEOTIDE SEQUENCE</scope>
    <source>
        <strain evidence="8">Gambia2-208</strain>
    </source>
</reference>
<dbReference type="Gene3D" id="3.20.20.100">
    <property type="entry name" value="NADP-dependent oxidoreductase domain"/>
    <property type="match status" value="1"/>
</dbReference>
<evidence type="ECO:0000256" key="4">
    <source>
        <dbReference type="PIRSR" id="PIRSR000097-1"/>
    </source>
</evidence>
<keyword evidence="2" id="KW-0521">NADP</keyword>
<feature type="active site" description="Proton donor" evidence="4">
    <location>
        <position position="48"/>
    </location>
</feature>
<protein>
    <submittedName>
        <fullName evidence="8">Aldo/keto reductase</fullName>
    </submittedName>
</protein>
<dbReference type="PRINTS" id="PR00069">
    <property type="entry name" value="ALDKETRDTASE"/>
</dbReference>
<dbReference type="InterPro" id="IPR020471">
    <property type="entry name" value="AKR"/>
</dbReference>
<accession>A0A9D2CLQ6</accession>
<dbReference type="PROSITE" id="PS00798">
    <property type="entry name" value="ALDOKETO_REDUCTASE_1"/>
    <property type="match status" value="1"/>
</dbReference>
<dbReference type="InterPro" id="IPR018170">
    <property type="entry name" value="Aldo/ket_reductase_CS"/>
</dbReference>
<dbReference type="SUPFAM" id="SSF51430">
    <property type="entry name" value="NAD(P)-linked oxidoreductase"/>
    <property type="match status" value="1"/>
</dbReference>
<evidence type="ECO:0000313" key="8">
    <source>
        <dbReference type="EMBL" id="HIY88809.1"/>
    </source>
</evidence>
<name>A0A9D2CLQ6_9BACE</name>
<dbReference type="FunFam" id="3.20.20.100:FF:000015">
    <property type="entry name" value="Oxidoreductase, aldo/keto reductase family"/>
    <property type="match status" value="1"/>
</dbReference>
<feature type="domain" description="NADP-dependent oxidoreductase" evidence="7">
    <location>
        <begin position="21"/>
        <end position="256"/>
    </location>
</feature>
<dbReference type="AlphaFoldDB" id="A0A9D2CLQ6"/>
<dbReference type="GO" id="GO:0016616">
    <property type="term" value="F:oxidoreductase activity, acting on the CH-OH group of donors, NAD or NADP as acceptor"/>
    <property type="evidence" value="ECO:0007669"/>
    <property type="project" value="UniProtKB-ARBA"/>
</dbReference>
<dbReference type="Pfam" id="PF00248">
    <property type="entry name" value="Aldo_ket_red"/>
    <property type="match status" value="1"/>
</dbReference>
<evidence type="ECO:0000256" key="2">
    <source>
        <dbReference type="ARBA" id="ARBA00022857"/>
    </source>
</evidence>
<evidence type="ECO:0000256" key="1">
    <source>
        <dbReference type="ARBA" id="ARBA00007905"/>
    </source>
</evidence>
<evidence type="ECO:0000256" key="3">
    <source>
        <dbReference type="ARBA" id="ARBA00023002"/>
    </source>
</evidence>
<organism evidence="8 9">
    <name type="scientific">Candidatus Bacteroides pullicola</name>
    <dbReference type="NCBI Taxonomy" id="2838475"/>
    <lineage>
        <taxon>Bacteria</taxon>
        <taxon>Pseudomonadati</taxon>
        <taxon>Bacteroidota</taxon>
        <taxon>Bacteroidia</taxon>
        <taxon>Bacteroidales</taxon>
        <taxon>Bacteroidaceae</taxon>
        <taxon>Bacteroides</taxon>
    </lineage>
</organism>
<comment type="caution">
    <text evidence="8">The sequence shown here is derived from an EMBL/GenBank/DDBJ whole genome shotgun (WGS) entry which is preliminary data.</text>
</comment>
<keyword evidence="3" id="KW-0560">Oxidoreductase</keyword>
<proteinExistence type="inferred from homology"/>
<sequence>MQTVKLNNGVEMPILGYGVFQVSPEECERCVLDAISVGYRLIDTAQAYYNEEGVGNAVAKCGVPRNELFLTTKVWITNAGEEKAAASIDESLRKLRTDYIDLLLIHQPFSDYTGTWRAMERAVREGKVRAIGLSNFYPDRFVDMAEYAEIKPAVNQLKANVFSQQWDAEAEMKPYGTHIMAWGPLAQGDPDLQSNLILKALSEKYGKTPQQVALRYLLQRDIIAIPKSTHMERMKQNLDVFDFTLTQEEMESIRPLDKPQDFHWSHRDPELVKFLWNYDKQFNPEHNE</sequence>
<feature type="binding site" evidence="5">
    <location>
        <position position="106"/>
    </location>
    <ligand>
        <name>substrate</name>
    </ligand>
</feature>
<dbReference type="PROSITE" id="PS00063">
    <property type="entry name" value="ALDOKETO_REDUCTASE_3"/>
    <property type="match status" value="1"/>
</dbReference>
<dbReference type="InterPro" id="IPR036812">
    <property type="entry name" value="NAD(P)_OxRdtase_dom_sf"/>
</dbReference>
<reference evidence="8" key="1">
    <citation type="journal article" date="2021" name="PeerJ">
        <title>Extensive microbial diversity within the chicken gut microbiome revealed by metagenomics and culture.</title>
        <authorList>
            <person name="Gilroy R."/>
            <person name="Ravi A."/>
            <person name="Getino M."/>
            <person name="Pursley I."/>
            <person name="Horton D.L."/>
            <person name="Alikhan N.F."/>
            <person name="Baker D."/>
            <person name="Gharbi K."/>
            <person name="Hall N."/>
            <person name="Watson M."/>
            <person name="Adriaenssens E.M."/>
            <person name="Foster-Nyarko E."/>
            <person name="Jarju S."/>
            <person name="Secka A."/>
            <person name="Antonio M."/>
            <person name="Oren A."/>
            <person name="Chaudhuri R.R."/>
            <person name="La Ragione R."/>
            <person name="Hildebrand F."/>
            <person name="Pallen M.J."/>
        </authorList>
    </citation>
    <scope>NUCLEOTIDE SEQUENCE</scope>
    <source>
        <strain evidence="8">Gambia2-208</strain>
    </source>
</reference>
<dbReference type="PROSITE" id="PS00062">
    <property type="entry name" value="ALDOKETO_REDUCTASE_2"/>
    <property type="match status" value="1"/>
</dbReference>
<dbReference type="PIRSF" id="PIRSF000097">
    <property type="entry name" value="AKR"/>
    <property type="match status" value="1"/>
</dbReference>
<evidence type="ECO:0000256" key="5">
    <source>
        <dbReference type="PIRSR" id="PIRSR000097-2"/>
    </source>
</evidence>
<dbReference type="PANTHER" id="PTHR43827">
    <property type="entry name" value="2,5-DIKETO-D-GLUCONIC ACID REDUCTASE"/>
    <property type="match status" value="1"/>
</dbReference>
<evidence type="ECO:0000313" key="9">
    <source>
        <dbReference type="Proteomes" id="UP000886851"/>
    </source>
</evidence>
<dbReference type="CDD" id="cd19133">
    <property type="entry name" value="AKR_AKR5F1"/>
    <property type="match status" value="1"/>
</dbReference>
<dbReference type="PANTHER" id="PTHR43827:SF3">
    <property type="entry name" value="NADP-DEPENDENT OXIDOREDUCTASE DOMAIN-CONTAINING PROTEIN"/>
    <property type="match status" value="1"/>
</dbReference>
<gene>
    <name evidence="8" type="ORF">H9824_08920</name>
</gene>
<comment type="similarity">
    <text evidence="1">Belongs to the aldo/keto reductase family.</text>
</comment>
<evidence type="ECO:0000259" key="7">
    <source>
        <dbReference type="Pfam" id="PF00248"/>
    </source>
</evidence>
<dbReference type="InterPro" id="IPR023210">
    <property type="entry name" value="NADP_OxRdtase_dom"/>
</dbReference>
<dbReference type="Proteomes" id="UP000886851">
    <property type="component" value="Unassembled WGS sequence"/>
</dbReference>
<evidence type="ECO:0000256" key="6">
    <source>
        <dbReference type="PIRSR" id="PIRSR000097-3"/>
    </source>
</evidence>